<feature type="domain" description="GGDEF" evidence="3">
    <location>
        <begin position="246"/>
        <end position="380"/>
    </location>
</feature>
<dbReference type="SUPFAM" id="SSF141868">
    <property type="entry name" value="EAL domain-like"/>
    <property type="match status" value="1"/>
</dbReference>
<feature type="domain" description="EAL" evidence="2">
    <location>
        <begin position="389"/>
        <end position="637"/>
    </location>
</feature>
<dbReference type="PANTHER" id="PTHR33121:SF15">
    <property type="entry name" value="BLUE LIGHT- AND TEMPERATURE-REGULATED ANTIREPRESSOR BLUF"/>
    <property type="match status" value="1"/>
</dbReference>
<keyword evidence="1" id="KW-1133">Transmembrane helix</keyword>
<dbReference type="AlphaFoldDB" id="A0A5P8NYS4"/>
<feature type="transmembrane region" description="Helical" evidence="1">
    <location>
        <begin position="7"/>
        <end position="27"/>
    </location>
</feature>
<dbReference type="KEGG" id="sulg:FJR48_02080"/>
<dbReference type="Proteomes" id="UP000326944">
    <property type="component" value="Chromosome"/>
</dbReference>
<dbReference type="SMART" id="SM00267">
    <property type="entry name" value="GGDEF"/>
    <property type="match status" value="1"/>
</dbReference>
<evidence type="ECO:0000313" key="4">
    <source>
        <dbReference type="EMBL" id="QFR48578.1"/>
    </source>
</evidence>
<dbReference type="PANTHER" id="PTHR33121">
    <property type="entry name" value="CYCLIC DI-GMP PHOSPHODIESTERASE PDEF"/>
    <property type="match status" value="1"/>
</dbReference>
<dbReference type="NCBIfam" id="TIGR00254">
    <property type="entry name" value="GGDEF"/>
    <property type="match status" value="1"/>
</dbReference>
<dbReference type="Gene3D" id="3.30.70.270">
    <property type="match status" value="1"/>
</dbReference>
<dbReference type="InterPro" id="IPR043128">
    <property type="entry name" value="Rev_trsase/Diguanyl_cyclase"/>
</dbReference>
<dbReference type="CDD" id="cd01949">
    <property type="entry name" value="GGDEF"/>
    <property type="match status" value="1"/>
</dbReference>
<organism evidence="4 5">
    <name type="scientific">Sulfurimonas lithotrophica</name>
    <dbReference type="NCBI Taxonomy" id="2590022"/>
    <lineage>
        <taxon>Bacteria</taxon>
        <taxon>Pseudomonadati</taxon>
        <taxon>Campylobacterota</taxon>
        <taxon>Epsilonproteobacteria</taxon>
        <taxon>Campylobacterales</taxon>
        <taxon>Sulfurimonadaceae</taxon>
        <taxon>Sulfurimonas</taxon>
    </lineage>
</organism>
<dbReference type="SUPFAM" id="SSF55073">
    <property type="entry name" value="Nucleotide cyclase"/>
    <property type="match status" value="1"/>
</dbReference>
<accession>A0A5P8NYS4</accession>
<name>A0A5P8NYS4_9BACT</name>
<dbReference type="OrthoDB" id="9790732at2"/>
<dbReference type="GO" id="GO:0071111">
    <property type="term" value="F:cyclic-guanylate-specific phosphodiesterase activity"/>
    <property type="evidence" value="ECO:0007669"/>
    <property type="project" value="InterPro"/>
</dbReference>
<keyword evidence="1" id="KW-0812">Transmembrane</keyword>
<dbReference type="Gene3D" id="3.20.20.450">
    <property type="entry name" value="EAL domain"/>
    <property type="match status" value="1"/>
</dbReference>
<sequence length="642" mass="75423">MVKKKEFFLFLLLIFLSIFFIYIYVYIKQAQNDIFYRIEDNKIKNVGYVLQNIEKDIINNNAIKTEADLVNLLSDKKTREDYEQKISLFLTPNLKYIYLLYKDERNRFRFLLDASKEDKADFYQKFDVFNEKYNLLYKQSKPQVIRQSNMQNLYLTYLYPIKSSGKVIGILSVDITTKIQQTILQLVKPIETFFVILIIFTFLLLLMTAMQIFHYFITRKKIFTDPLTQTFNRNYLQEISPNLNLNHYSIAMLDLDRFKLINDTYGHKAGDFILSQTTMIIKSSIRDIDILIRYGGEEFLLLIHNRYSNNISSDICERIRENIHSHIFSYENNKIDMQISIGVYDNPAKEKNLNEAIKIADKMLYIAKKEGRNRIINYNETSDSTILSKSIDIEFVKQALYDNRVICFYQPIYDHNSKNIIKYEALVRIIDKNDEIIPPIYFLPGLKHTNIHYKLTQRILSVVFDKFKDSKESVSININFSDLINEDIENTITETFTANPNLASRVTFEILESDDIENIVLFKEKINLLHSFNAKVSIDDFGSGYSNFKTILDIEANFLKIDGSLVKNIDKNRKDFRVVKSIVHFAKEANMQTIAEFVHSKEVYEKLKELGVDYMQGYYIAQPSEKLITKEALFSKSVKDSI</sequence>
<evidence type="ECO:0000256" key="1">
    <source>
        <dbReference type="SAM" id="Phobius"/>
    </source>
</evidence>
<gene>
    <name evidence="4" type="ORF">FJR48_02080</name>
</gene>
<keyword evidence="5" id="KW-1185">Reference proteome</keyword>
<dbReference type="InterPro" id="IPR000160">
    <property type="entry name" value="GGDEF_dom"/>
</dbReference>
<keyword evidence="1" id="KW-0472">Membrane</keyword>
<dbReference type="InterPro" id="IPR035919">
    <property type="entry name" value="EAL_sf"/>
</dbReference>
<evidence type="ECO:0000313" key="5">
    <source>
        <dbReference type="Proteomes" id="UP000326944"/>
    </source>
</evidence>
<dbReference type="InterPro" id="IPR029787">
    <property type="entry name" value="Nucleotide_cyclase"/>
</dbReference>
<dbReference type="PROSITE" id="PS50887">
    <property type="entry name" value="GGDEF"/>
    <property type="match status" value="1"/>
</dbReference>
<dbReference type="PROSITE" id="PS50883">
    <property type="entry name" value="EAL"/>
    <property type="match status" value="1"/>
</dbReference>
<proteinExistence type="predicted"/>
<reference evidence="4 5" key="1">
    <citation type="submission" date="2019-09" db="EMBL/GenBank/DDBJ databases">
        <title>Sulfurimonas gotlandica sp. nov., a chemoautotrophic and psychrotolerant epsilonproteobacterium isolated from a pelagic redoxcline, and an emended description of the genus Sulfurimonas.</title>
        <authorList>
            <person name="Wang S."/>
            <person name="Jiang L."/>
            <person name="Shao S."/>
        </authorList>
    </citation>
    <scope>NUCLEOTIDE SEQUENCE [LARGE SCALE GENOMIC DNA]</scope>
    <source>
        <strain evidence="4 5">GYSZ_1</strain>
    </source>
</reference>
<dbReference type="InterPro" id="IPR001633">
    <property type="entry name" value="EAL_dom"/>
</dbReference>
<evidence type="ECO:0000259" key="2">
    <source>
        <dbReference type="PROSITE" id="PS50883"/>
    </source>
</evidence>
<dbReference type="Pfam" id="PF00563">
    <property type="entry name" value="EAL"/>
    <property type="match status" value="1"/>
</dbReference>
<dbReference type="CDD" id="cd01948">
    <property type="entry name" value="EAL"/>
    <property type="match status" value="1"/>
</dbReference>
<dbReference type="EMBL" id="CP043617">
    <property type="protein sequence ID" value="QFR48578.1"/>
    <property type="molecule type" value="Genomic_DNA"/>
</dbReference>
<dbReference type="InterPro" id="IPR050706">
    <property type="entry name" value="Cyclic-di-GMP_PDE-like"/>
</dbReference>
<dbReference type="RefSeq" id="WP_152306521.1">
    <property type="nucleotide sequence ID" value="NZ_CP043617.1"/>
</dbReference>
<protein>
    <submittedName>
        <fullName evidence="4">EAL domain-containing protein</fullName>
    </submittedName>
</protein>
<evidence type="ECO:0000259" key="3">
    <source>
        <dbReference type="PROSITE" id="PS50887"/>
    </source>
</evidence>
<dbReference type="Pfam" id="PF00990">
    <property type="entry name" value="GGDEF"/>
    <property type="match status" value="1"/>
</dbReference>
<feature type="transmembrane region" description="Helical" evidence="1">
    <location>
        <begin position="193"/>
        <end position="217"/>
    </location>
</feature>
<dbReference type="SMART" id="SM00052">
    <property type="entry name" value="EAL"/>
    <property type="match status" value="1"/>
</dbReference>